<dbReference type="InParanoid" id="A0A1X7UIC5"/>
<dbReference type="Gene3D" id="3.10.10.10">
    <property type="entry name" value="HIV Type 1 Reverse Transcriptase, subunit A, domain 1"/>
    <property type="match status" value="1"/>
</dbReference>
<evidence type="ECO:0000259" key="2">
    <source>
        <dbReference type="PROSITE" id="PS50878"/>
    </source>
</evidence>
<dbReference type="EnsemblMetazoa" id="Aqu2.1.27709_001">
    <property type="protein sequence ID" value="Aqu2.1.27709_001"/>
    <property type="gene ID" value="Aqu2.1.27709"/>
</dbReference>
<dbReference type="PANTHER" id="PTHR33050">
    <property type="entry name" value="REVERSE TRANSCRIPTASE DOMAIN-CONTAINING PROTEIN"/>
    <property type="match status" value="1"/>
</dbReference>
<sequence length="293" mass="32520">MIVVTKKEGSLRPIIDLRDLNKFVIQEHFKMEEINLIKDLLREGDWMVKIDLKDAYFAIPIEPLHRPLLCFQHRWANSIQLPSLWSGISTPSVHQDIKTNCNLAQATRLSNDQLHRRQATNSQLERGGLINGQTDSNTHGKTGFHSEQGQISARASLINSVPEFPLGLSGNDDCCSNPKVRKDKDHGETSLTPRGDHWKDVSSNYMDSLINDACHITSPTLLQISTGSKELGNLSSCRIRHTCNLGLLPEGGVTMVAGSSTTMEWLLDHSPKTAPEDPDRCVHDWLGSILSGG</sequence>
<dbReference type="InterPro" id="IPR043502">
    <property type="entry name" value="DNA/RNA_pol_sf"/>
</dbReference>
<dbReference type="AlphaFoldDB" id="A0A1X7UIC5"/>
<evidence type="ECO:0000256" key="1">
    <source>
        <dbReference type="SAM" id="MobiDB-lite"/>
    </source>
</evidence>
<feature type="compositionally biased region" description="Basic and acidic residues" evidence="1">
    <location>
        <begin position="180"/>
        <end position="195"/>
    </location>
</feature>
<name>A0A1X7UIC5_AMPQE</name>
<dbReference type="InterPro" id="IPR052055">
    <property type="entry name" value="Hepadnavirus_pol/RT"/>
</dbReference>
<feature type="domain" description="Reverse transcriptase" evidence="2">
    <location>
        <begin position="1"/>
        <end position="293"/>
    </location>
</feature>
<dbReference type="Pfam" id="PF00078">
    <property type="entry name" value="RVT_1"/>
    <property type="match status" value="1"/>
</dbReference>
<dbReference type="Gene3D" id="3.30.70.270">
    <property type="match status" value="1"/>
</dbReference>
<protein>
    <recommendedName>
        <fullName evidence="2">Reverse transcriptase domain-containing protein</fullName>
    </recommendedName>
</protein>
<proteinExistence type="predicted"/>
<dbReference type="PROSITE" id="PS50878">
    <property type="entry name" value="RT_POL"/>
    <property type="match status" value="1"/>
</dbReference>
<feature type="region of interest" description="Disordered" evidence="1">
    <location>
        <begin position="112"/>
        <end position="148"/>
    </location>
</feature>
<dbReference type="InterPro" id="IPR043128">
    <property type="entry name" value="Rev_trsase/Diguanyl_cyclase"/>
</dbReference>
<evidence type="ECO:0000313" key="3">
    <source>
        <dbReference type="EnsemblMetazoa" id="Aqu2.1.27709_001"/>
    </source>
</evidence>
<dbReference type="PANTHER" id="PTHR33050:SF7">
    <property type="entry name" value="RIBONUCLEASE H"/>
    <property type="match status" value="1"/>
</dbReference>
<reference evidence="3" key="1">
    <citation type="submission" date="2017-05" db="UniProtKB">
        <authorList>
            <consortium name="EnsemblMetazoa"/>
        </authorList>
    </citation>
    <scope>IDENTIFICATION</scope>
</reference>
<dbReference type="SUPFAM" id="SSF56672">
    <property type="entry name" value="DNA/RNA polymerases"/>
    <property type="match status" value="1"/>
</dbReference>
<feature type="region of interest" description="Disordered" evidence="1">
    <location>
        <begin position="175"/>
        <end position="195"/>
    </location>
</feature>
<accession>A0A1X7UIC5</accession>
<dbReference type="InterPro" id="IPR000477">
    <property type="entry name" value="RT_dom"/>
</dbReference>
<organism evidence="3">
    <name type="scientific">Amphimedon queenslandica</name>
    <name type="common">Sponge</name>
    <dbReference type="NCBI Taxonomy" id="400682"/>
    <lineage>
        <taxon>Eukaryota</taxon>
        <taxon>Metazoa</taxon>
        <taxon>Porifera</taxon>
        <taxon>Demospongiae</taxon>
        <taxon>Heteroscleromorpha</taxon>
        <taxon>Haplosclerida</taxon>
        <taxon>Niphatidae</taxon>
        <taxon>Amphimedon</taxon>
    </lineage>
</organism>
<feature type="compositionally biased region" description="Polar residues" evidence="1">
    <location>
        <begin position="131"/>
        <end position="148"/>
    </location>
</feature>